<evidence type="ECO:0000256" key="1">
    <source>
        <dbReference type="ARBA" id="ARBA00022679"/>
    </source>
</evidence>
<evidence type="ECO:0000256" key="4">
    <source>
        <dbReference type="ARBA" id="ARBA00022842"/>
    </source>
</evidence>
<evidence type="ECO:0000256" key="5">
    <source>
        <dbReference type="ARBA" id="ARBA00022918"/>
    </source>
</evidence>
<keyword evidence="3" id="KW-0479">Metal-binding</keyword>
<dbReference type="SUPFAM" id="SSF56672">
    <property type="entry name" value="DNA/RNA polymerases"/>
    <property type="match status" value="1"/>
</dbReference>
<gene>
    <name evidence="9" type="ORF">COV31_01145</name>
</gene>
<dbReference type="Gene3D" id="3.30.70.270">
    <property type="match status" value="1"/>
</dbReference>
<keyword evidence="5" id="KW-0695">RNA-directed DNA polymerase</keyword>
<comment type="caution">
    <text evidence="9">The sequence shown here is derived from an EMBL/GenBank/DDBJ whole genome shotgun (WGS) entry which is preliminary data.</text>
</comment>
<evidence type="ECO:0000259" key="8">
    <source>
        <dbReference type="PROSITE" id="PS50878"/>
    </source>
</evidence>
<keyword evidence="1" id="KW-0808">Transferase</keyword>
<reference evidence="9 10" key="1">
    <citation type="submission" date="2017-09" db="EMBL/GenBank/DDBJ databases">
        <title>Depth-based differentiation of microbial function through sediment-hosted aquifers and enrichment of novel symbionts in the deep terrestrial subsurface.</title>
        <authorList>
            <person name="Probst A.J."/>
            <person name="Ladd B."/>
            <person name="Jarett J.K."/>
            <person name="Geller-Mcgrath D.E."/>
            <person name="Sieber C.M."/>
            <person name="Emerson J.B."/>
            <person name="Anantharaman K."/>
            <person name="Thomas B.C."/>
            <person name="Malmstrom R."/>
            <person name="Stieglmeier M."/>
            <person name="Klingl A."/>
            <person name="Woyke T."/>
            <person name="Ryan C.M."/>
            <person name="Banfield J.F."/>
        </authorList>
    </citation>
    <scope>NUCLEOTIDE SEQUENCE [LARGE SCALE GENOMIC DNA]</scope>
    <source>
        <strain evidence="9">CG10_big_fil_rev_8_21_14_0_10_46_23</strain>
    </source>
</reference>
<dbReference type="GO" id="GO:0003964">
    <property type="term" value="F:RNA-directed DNA polymerase activity"/>
    <property type="evidence" value="ECO:0007669"/>
    <property type="project" value="UniProtKB-KW"/>
</dbReference>
<keyword evidence="2" id="KW-0548">Nucleotidyltransferase</keyword>
<protein>
    <recommendedName>
        <fullName evidence="8">Reverse transcriptase domain-containing protein</fullName>
    </recommendedName>
</protein>
<name>A0A2H0R4M2_9BACT</name>
<dbReference type="InterPro" id="IPR000477">
    <property type="entry name" value="RT_dom"/>
</dbReference>
<dbReference type="InterPro" id="IPR043128">
    <property type="entry name" value="Rev_trsase/Diguanyl_cyclase"/>
</dbReference>
<dbReference type="Gene3D" id="3.10.10.10">
    <property type="entry name" value="HIV Type 1 Reverse Transcriptase, subunit A, domain 1"/>
    <property type="match status" value="1"/>
</dbReference>
<proteinExistence type="inferred from homology"/>
<evidence type="ECO:0000256" key="6">
    <source>
        <dbReference type="ARBA" id="ARBA00023118"/>
    </source>
</evidence>
<evidence type="ECO:0000256" key="2">
    <source>
        <dbReference type="ARBA" id="ARBA00022695"/>
    </source>
</evidence>
<dbReference type="GO" id="GO:0046872">
    <property type="term" value="F:metal ion binding"/>
    <property type="evidence" value="ECO:0007669"/>
    <property type="project" value="UniProtKB-KW"/>
</dbReference>
<evidence type="ECO:0000256" key="3">
    <source>
        <dbReference type="ARBA" id="ARBA00022723"/>
    </source>
</evidence>
<dbReference type="PROSITE" id="PS50878">
    <property type="entry name" value="RT_POL"/>
    <property type="match status" value="1"/>
</dbReference>
<accession>A0A2H0R4M2</accession>
<keyword evidence="6" id="KW-0051">Antiviral defense</keyword>
<comment type="similarity">
    <text evidence="7">Belongs to the bacterial reverse transcriptase family.</text>
</comment>
<dbReference type="PRINTS" id="PR00866">
    <property type="entry name" value="RNADNAPOLMS"/>
</dbReference>
<sequence length="328" mass="38079">MYKISDFLAELERSAYTKPGELSLRPTFSEPPKWERWAIRDINPLSGQKKVRMLTVPNEALRFLHKGLIYLLRVSKKASSALHYARGARPGFSHQRLVSEHRGNRFFYVVDLKDAYSQVDHSLMIKIVIEFLRAIPHFEAFSEEDEAGVTIFLERYFLLPEIPGLPVGLPASPDLFNAYIGTLVNWRISKMISAGHYTHYLDDLVFSFRSRPSRKKRREIRETLKQWRLPINHGKCQFKDLKKGPIVITGIGLEYGGRMFIPRNYTRKIAGLVHRALETRDPHEIARARGMVGLVLHTLKVARQVPNQHEEKLLRSFRKLQDDPENNR</sequence>
<dbReference type="AlphaFoldDB" id="A0A2H0R4M2"/>
<organism evidence="9 10">
    <name type="scientific">Candidatus Yanofskybacteria bacterium CG10_big_fil_rev_8_21_14_0_10_46_23</name>
    <dbReference type="NCBI Taxonomy" id="1975098"/>
    <lineage>
        <taxon>Bacteria</taxon>
        <taxon>Candidatus Yanofskyibacteriota</taxon>
    </lineage>
</organism>
<evidence type="ECO:0000313" key="10">
    <source>
        <dbReference type="Proteomes" id="UP000230232"/>
    </source>
</evidence>
<dbReference type="InterPro" id="IPR043502">
    <property type="entry name" value="DNA/RNA_pol_sf"/>
</dbReference>
<evidence type="ECO:0000313" key="9">
    <source>
        <dbReference type="EMBL" id="PIR41463.1"/>
    </source>
</evidence>
<feature type="domain" description="Reverse transcriptase" evidence="8">
    <location>
        <begin position="23"/>
        <end position="253"/>
    </location>
</feature>
<dbReference type="InterPro" id="IPR000123">
    <property type="entry name" value="Reverse_transcriptase_msDNA"/>
</dbReference>
<dbReference type="Pfam" id="PF00078">
    <property type="entry name" value="RVT_1"/>
    <property type="match status" value="1"/>
</dbReference>
<evidence type="ECO:0000256" key="7">
    <source>
        <dbReference type="ARBA" id="ARBA00034120"/>
    </source>
</evidence>
<dbReference type="GO" id="GO:0003723">
    <property type="term" value="F:RNA binding"/>
    <property type="evidence" value="ECO:0007669"/>
    <property type="project" value="InterPro"/>
</dbReference>
<dbReference type="GO" id="GO:0051607">
    <property type="term" value="P:defense response to virus"/>
    <property type="evidence" value="ECO:0007669"/>
    <property type="project" value="UniProtKB-KW"/>
</dbReference>
<keyword evidence="4" id="KW-0460">Magnesium</keyword>
<dbReference type="Proteomes" id="UP000230232">
    <property type="component" value="Unassembled WGS sequence"/>
</dbReference>
<dbReference type="EMBL" id="PCXO01000005">
    <property type="protein sequence ID" value="PIR41463.1"/>
    <property type="molecule type" value="Genomic_DNA"/>
</dbReference>